<feature type="compositionally biased region" description="Basic and acidic residues" evidence="1">
    <location>
        <begin position="45"/>
        <end position="58"/>
    </location>
</feature>
<protein>
    <submittedName>
        <fullName evidence="2">Uncharacterized protein</fullName>
    </submittedName>
</protein>
<evidence type="ECO:0000256" key="1">
    <source>
        <dbReference type="SAM" id="MobiDB-lite"/>
    </source>
</evidence>
<feature type="region of interest" description="Disordered" evidence="1">
    <location>
        <begin position="1"/>
        <end position="78"/>
    </location>
</feature>
<accession>A0AAV3ZE23</accession>
<feature type="compositionally biased region" description="Basic and acidic residues" evidence="1">
    <location>
        <begin position="20"/>
        <end position="34"/>
    </location>
</feature>
<dbReference type="Proteomes" id="UP000735302">
    <property type="component" value="Unassembled WGS sequence"/>
</dbReference>
<dbReference type="EMBL" id="BLXT01002298">
    <property type="protein sequence ID" value="GFN92814.1"/>
    <property type="molecule type" value="Genomic_DNA"/>
</dbReference>
<evidence type="ECO:0000313" key="2">
    <source>
        <dbReference type="EMBL" id="GFN92814.1"/>
    </source>
</evidence>
<feature type="compositionally biased region" description="Basic and acidic residues" evidence="1">
    <location>
        <begin position="69"/>
        <end position="78"/>
    </location>
</feature>
<dbReference type="AlphaFoldDB" id="A0AAV3ZE23"/>
<evidence type="ECO:0000313" key="3">
    <source>
        <dbReference type="Proteomes" id="UP000735302"/>
    </source>
</evidence>
<organism evidence="2 3">
    <name type="scientific">Plakobranchus ocellatus</name>
    <dbReference type="NCBI Taxonomy" id="259542"/>
    <lineage>
        <taxon>Eukaryota</taxon>
        <taxon>Metazoa</taxon>
        <taxon>Spiralia</taxon>
        <taxon>Lophotrochozoa</taxon>
        <taxon>Mollusca</taxon>
        <taxon>Gastropoda</taxon>
        <taxon>Heterobranchia</taxon>
        <taxon>Euthyneura</taxon>
        <taxon>Panpulmonata</taxon>
        <taxon>Sacoglossa</taxon>
        <taxon>Placobranchoidea</taxon>
        <taxon>Plakobranchidae</taxon>
        <taxon>Plakobranchus</taxon>
    </lineage>
</organism>
<keyword evidence="3" id="KW-1185">Reference proteome</keyword>
<name>A0AAV3ZE23_9GAST</name>
<gene>
    <name evidence="2" type="ORF">PoB_001932000</name>
</gene>
<proteinExistence type="predicted"/>
<comment type="caution">
    <text evidence="2">The sequence shown here is derived from an EMBL/GenBank/DDBJ whole genome shotgun (WGS) entry which is preliminary data.</text>
</comment>
<sequence>MSDGREGSGDPAPDNSTWERQADYEEDIRTDRGGESGSTAPDNSSRGRIEDRKVDSRHSSIHHISVGRMKTEDTSLAF</sequence>
<reference evidence="2 3" key="1">
    <citation type="journal article" date="2021" name="Elife">
        <title>Chloroplast acquisition without the gene transfer in kleptoplastic sea slugs, Plakobranchus ocellatus.</title>
        <authorList>
            <person name="Maeda T."/>
            <person name="Takahashi S."/>
            <person name="Yoshida T."/>
            <person name="Shimamura S."/>
            <person name="Takaki Y."/>
            <person name="Nagai Y."/>
            <person name="Toyoda A."/>
            <person name="Suzuki Y."/>
            <person name="Arimoto A."/>
            <person name="Ishii H."/>
            <person name="Satoh N."/>
            <person name="Nishiyama T."/>
            <person name="Hasebe M."/>
            <person name="Maruyama T."/>
            <person name="Minagawa J."/>
            <person name="Obokata J."/>
            <person name="Shigenobu S."/>
        </authorList>
    </citation>
    <scope>NUCLEOTIDE SEQUENCE [LARGE SCALE GENOMIC DNA]</scope>
</reference>